<dbReference type="Proteomes" id="UP000504612">
    <property type="component" value="Unplaced"/>
</dbReference>
<dbReference type="KEGG" id="nss:113412283"/>
<dbReference type="GeneID" id="113412283"/>
<evidence type="ECO:0000256" key="2">
    <source>
        <dbReference type="SAM" id="Phobius"/>
    </source>
</evidence>
<protein>
    <submittedName>
        <fullName evidence="4">Uncharacterized protein LOC113412283</fullName>
    </submittedName>
</protein>
<evidence type="ECO:0000313" key="3">
    <source>
        <dbReference type="Proteomes" id="UP000504612"/>
    </source>
</evidence>
<dbReference type="GO" id="GO:0034993">
    <property type="term" value="C:meiotic nuclear membrane microtubule tethering complex"/>
    <property type="evidence" value="ECO:0007669"/>
    <property type="project" value="InterPro"/>
</dbReference>
<keyword evidence="2" id="KW-1133">Transmembrane helix</keyword>
<dbReference type="AlphaFoldDB" id="A0A6J1U4P8"/>
<organism evidence="3 4">
    <name type="scientific">Notechis scutatus</name>
    <name type="common">mainland tiger snake</name>
    <dbReference type="NCBI Taxonomy" id="8663"/>
    <lineage>
        <taxon>Eukaryota</taxon>
        <taxon>Metazoa</taxon>
        <taxon>Chordata</taxon>
        <taxon>Craniata</taxon>
        <taxon>Vertebrata</taxon>
        <taxon>Euteleostomi</taxon>
        <taxon>Lepidosauria</taxon>
        <taxon>Squamata</taxon>
        <taxon>Bifurcata</taxon>
        <taxon>Unidentata</taxon>
        <taxon>Episquamata</taxon>
        <taxon>Toxicofera</taxon>
        <taxon>Serpentes</taxon>
        <taxon>Colubroidea</taxon>
        <taxon>Elapidae</taxon>
        <taxon>Hydrophiinae</taxon>
        <taxon>Notechis</taxon>
    </lineage>
</organism>
<dbReference type="GO" id="GO:0051225">
    <property type="term" value="P:spindle assembly"/>
    <property type="evidence" value="ECO:0007669"/>
    <property type="project" value="TreeGrafter"/>
</dbReference>
<evidence type="ECO:0000313" key="4">
    <source>
        <dbReference type="RefSeq" id="XP_026523578.1"/>
    </source>
</evidence>
<sequence>MSETKQISETYVAVNKETKNAQDTWIAVKGSSIFQSRHMNICLREQITYLLNEGNNIKASIWDLQDTMRIMKAELRRIKQAEEAITFLETDMEVVKKRQEEENETASSEEEFLKKLEKDNENLHMRIFMLSEKSSALTASKNINQRNYLQLCCYVNKLQRELQECKLICGDEDEVFRKMKHQIQELEEYVQEYEVKIQILQDREETLKIELSAVEKEKAQCHSNFPGKFLNLHPKNLMYEIARAQLEEKIRREERLMKQQLCGGRWKLTWVFIILWHFAGILLVILLTMLLAILFILGACLSNHTVTEAYQRPLWQFLDYYIQPHMQLYSTGLLPK</sequence>
<dbReference type="GO" id="GO:0007129">
    <property type="term" value="P:homologous chromosome pairing at meiosis"/>
    <property type="evidence" value="ECO:0007669"/>
    <property type="project" value="TreeGrafter"/>
</dbReference>
<gene>
    <name evidence="4" type="primary">LOC113412283</name>
</gene>
<dbReference type="InterPro" id="IPR028170">
    <property type="entry name" value="KASH5"/>
</dbReference>
<dbReference type="GO" id="GO:0034397">
    <property type="term" value="P:telomere localization"/>
    <property type="evidence" value="ECO:0007669"/>
    <property type="project" value="InterPro"/>
</dbReference>
<dbReference type="GO" id="GO:0000800">
    <property type="term" value="C:lateral element"/>
    <property type="evidence" value="ECO:0007669"/>
    <property type="project" value="TreeGrafter"/>
</dbReference>
<dbReference type="PANTHER" id="PTHR47300">
    <property type="entry name" value="PROTEIN KASH5"/>
    <property type="match status" value="1"/>
</dbReference>
<keyword evidence="2" id="KW-0472">Membrane</keyword>
<name>A0A6J1U4P8_9SAUR</name>
<reference evidence="4" key="1">
    <citation type="submission" date="2025-08" db="UniProtKB">
        <authorList>
            <consortium name="RefSeq"/>
        </authorList>
    </citation>
    <scope>IDENTIFICATION</scope>
</reference>
<evidence type="ECO:0000256" key="1">
    <source>
        <dbReference type="SAM" id="Coils"/>
    </source>
</evidence>
<feature type="coiled-coil region" evidence="1">
    <location>
        <begin position="64"/>
        <end position="133"/>
    </location>
</feature>
<dbReference type="GO" id="GO:0090619">
    <property type="term" value="C:meiotic spindle pole"/>
    <property type="evidence" value="ECO:0007669"/>
    <property type="project" value="TreeGrafter"/>
</dbReference>
<dbReference type="GO" id="GO:0090220">
    <property type="term" value="P:chromosome localization to nuclear envelope involved in homologous chromosome segregation"/>
    <property type="evidence" value="ECO:0007669"/>
    <property type="project" value="TreeGrafter"/>
</dbReference>
<proteinExistence type="predicted"/>
<accession>A0A6J1U4P8</accession>
<dbReference type="GO" id="GO:0051653">
    <property type="term" value="P:spindle localization"/>
    <property type="evidence" value="ECO:0007669"/>
    <property type="project" value="TreeGrafter"/>
</dbReference>
<dbReference type="RefSeq" id="XP_026523578.1">
    <property type="nucleotide sequence ID" value="XM_026667793.1"/>
</dbReference>
<feature type="coiled-coil region" evidence="1">
    <location>
        <begin position="176"/>
        <end position="259"/>
    </location>
</feature>
<keyword evidence="3" id="KW-1185">Reference proteome</keyword>
<dbReference type="GO" id="GO:0005640">
    <property type="term" value="C:nuclear outer membrane"/>
    <property type="evidence" value="ECO:0007669"/>
    <property type="project" value="TreeGrafter"/>
</dbReference>
<dbReference type="PANTHER" id="PTHR47300:SF1">
    <property type="entry name" value="PROTEIN KASH5"/>
    <property type="match status" value="1"/>
</dbReference>
<keyword evidence="1" id="KW-0175">Coiled coil</keyword>
<feature type="transmembrane region" description="Helical" evidence="2">
    <location>
        <begin position="268"/>
        <end position="297"/>
    </location>
</feature>
<keyword evidence="2" id="KW-0812">Transmembrane</keyword>
<dbReference type="GO" id="GO:0070840">
    <property type="term" value="F:dynein complex binding"/>
    <property type="evidence" value="ECO:0007669"/>
    <property type="project" value="TreeGrafter"/>
</dbReference>
<dbReference type="GO" id="GO:0007015">
    <property type="term" value="P:actin filament organization"/>
    <property type="evidence" value="ECO:0007669"/>
    <property type="project" value="TreeGrafter"/>
</dbReference>
<dbReference type="GO" id="GO:0000781">
    <property type="term" value="C:chromosome, telomeric region"/>
    <property type="evidence" value="ECO:0007669"/>
    <property type="project" value="TreeGrafter"/>
</dbReference>